<evidence type="ECO:0000256" key="1">
    <source>
        <dbReference type="SAM" id="MobiDB-lite"/>
    </source>
</evidence>
<dbReference type="RefSeq" id="WP_169495684.1">
    <property type="nucleotide sequence ID" value="NZ_JABBFZ010000001.1"/>
</dbReference>
<evidence type="ECO:0000313" key="3">
    <source>
        <dbReference type="EMBL" id="NML29371.1"/>
    </source>
</evidence>
<keyword evidence="4" id="KW-1185">Reference proteome</keyword>
<dbReference type="PROSITE" id="PS00019">
    <property type="entry name" value="ACTININ_1"/>
    <property type="match status" value="1"/>
</dbReference>
<accession>A0A7X9X101</accession>
<name>A0A7X9X101_9BURK</name>
<proteinExistence type="predicted"/>
<sequence length="613" mass="67234">MPYSVTIPAPLPADGYRKLTPQELARRAAAMQCIHRKEAGQCQGQVYATLFFDGTGNNQDWTEPKTSGTQQAHNKHSNVARLFNAAPREVDEGLFPYYITGVGTPFDKVGDNNQSGDTLGMGAGYMGADRINWGITQVFNAAHEYVTKTLLLTDADAKALVNSISSNAPALPSGATPGKTFLSPDDAMPGAMAGQMLANMMLEKQRRVAALRKWEDKLAVVLKNAQRQVTSINVAVLGFSRGAAEARAFTNWLNDLLKRDDGGYYTLAGVPLRLYFLGLFDTVASVGVPNMIPGVNGHMAWADGTQAIPGIVEQCVHFIALHEQRACFPLEMASNVRQVAYPGMHSDVGGGYLPTEQGKLGQLSQIPLNDMYYEAFKAGVPLRSRDEINSKGFEALKKQFDIPPDLLAKYKAYWHDNGIGADGSGKDGTLNMIRQHTHQYLQWRKALPSRLDLENRSFWKRAVDDHDQLSEAQNDLAEQVHDIGPRLQSTLKTAGTATMLEILSPAMVAWYAWDHRPVSGETRELVAAATTNDSVPTSVQQFFDDYLHDSRAGFRVRNRMEPQGLTGGYLRYRNIYQNTREQTVATVSPSDDAASVKDAARSALAGTDEEATV</sequence>
<dbReference type="InterPro" id="IPR001589">
    <property type="entry name" value="Actinin_actin-bd_CS"/>
</dbReference>
<protein>
    <submittedName>
        <fullName evidence="3">DUF2235 domain-containing protein</fullName>
    </submittedName>
</protein>
<evidence type="ECO:0000313" key="4">
    <source>
        <dbReference type="Proteomes" id="UP000583127"/>
    </source>
</evidence>
<dbReference type="PANTHER" id="PTHR33840">
    <property type="match status" value="1"/>
</dbReference>
<comment type="caution">
    <text evidence="3">The sequence shown here is derived from an EMBL/GenBank/DDBJ whole genome shotgun (WGS) entry which is preliminary data.</text>
</comment>
<dbReference type="Pfam" id="PF09994">
    <property type="entry name" value="T6SS_Tle1-like_cat"/>
    <property type="match status" value="1"/>
</dbReference>
<feature type="region of interest" description="Disordered" evidence="1">
    <location>
        <begin position="584"/>
        <end position="613"/>
    </location>
</feature>
<feature type="domain" description="T6SS Phospholipase effector Tle1-like catalytic" evidence="2">
    <location>
        <begin position="273"/>
        <end position="372"/>
    </location>
</feature>
<dbReference type="InterPro" id="IPR018712">
    <property type="entry name" value="Tle1-like_cat"/>
</dbReference>
<gene>
    <name evidence="3" type="ORF">HHL14_00740</name>
</gene>
<dbReference type="Proteomes" id="UP000583127">
    <property type="component" value="Unassembled WGS sequence"/>
</dbReference>
<dbReference type="EMBL" id="JABBFZ010000001">
    <property type="protein sequence ID" value="NML29371.1"/>
    <property type="molecule type" value="Genomic_DNA"/>
</dbReference>
<organism evidence="3 4">
    <name type="scientific">Paraburkholderia antibiotica</name>
    <dbReference type="NCBI Taxonomy" id="2728839"/>
    <lineage>
        <taxon>Bacteria</taxon>
        <taxon>Pseudomonadati</taxon>
        <taxon>Pseudomonadota</taxon>
        <taxon>Betaproteobacteria</taxon>
        <taxon>Burkholderiales</taxon>
        <taxon>Burkholderiaceae</taxon>
        <taxon>Paraburkholderia</taxon>
    </lineage>
</organism>
<evidence type="ECO:0000259" key="2">
    <source>
        <dbReference type="Pfam" id="PF09994"/>
    </source>
</evidence>
<dbReference type="PANTHER" id="PTHR33840:SF1">
    <property type="entry name" value="TLE1 PHOSPHOLIPASE DOMAIN-CONTAINING PROTEIN"/>
    <property type="match status" value="1"/>
</dbReference>
<dbReference type="AlphaFoldDB" id="A0A7X9X101"/>
<reference evidence="3 4" key="1">
    <citation type="submission" date="2020-04" db="EMBL/GenBank/DDBJ databases">
        <title>Paraburkholderia sp. G-4-1-8 isolated from soil.</title>
        <authorList>
            <person name="Dahal R.H."/>
        </authorList>
    </citation>
    <scope>NUCLEOTIDE SEQUENCE [LARGE SCALE GENOMIC DNA]</scope>
    <source>
        <strain evidence="3 4">G-4-1-8</strain>
    </source>
</reference>